<dbReference type="InterPro" id="IPR003593">
    <property type="entry name" value="AAA+_ATPase"/>
</dbReference>
<dbReference type="GO" id="GO:0005524">
    <property type="term" value="F:ATP binding"/>
    <property type="evidence" value="ECO:0007669"/>
    <property type="project" value="UniProtKB-KW"/>
</dbReference>
<feature type="domain" description="ABC transporter" evidence="11">
    <location>
        <begin position="397"/>
        <end position="675"/>
    </location>
</feature>
<evidence type="ECO:0000256" key="7">
    <source>
        <dbReference type="ARBA" id="ARBA00023136"/>
    </source>
</evidence>
<dbReference type="GO" id="GO:0016020">
    <property type="term" value="C:membrane"/>
    <property type="evidence" value="ECO:0007669"/>
    <property type="project" value="UniProtKB-SubCell"/>
</dbReference>
<feature type="chain" id="PRO_5043730589" description="ABC transporter domain-containing protein" evidence="10">
    <location>
        <begin position="17"/>
        <end position="871"/>
    </location>
</feature>
<dbReference type="InterPro" id="IPR050352">
    <property type="entry name" value="ABCG_transporters"/>
</dbReference>
<feature type="transmembrane region" description="Helical" evidence="9">
    <location>
        <begin position="845"/>
        <end position="870"/>
    </location>
</feature>
<dbReference type="InterPro" id="IPR017871">
    <property type="entry name" value="ABC_transporter-like_CS"/>
</dbReference>
<dbReference type="EMBL" id="BQKY01000013">
    <property type="protein sequence ID" value="GJN93275.1"/>
    <property type="molecule type" value="Genomic_DNA"/>
</dbReference>
<dbReference type="Pfam" id="PF01061">
    <property type="entry name" value="ABC2_membrane"/>
    <property type="match status" value="1"/>
</dbReference>
<dbReference type="SMART" id="SM00382">
    <property type="entry name" value="AAA"/>
    <property type="match status" value="1"/>
</dbReference>
<dbReference type="Pfam" id="PF19055">
    <property type="entry name" value="ABC2_membrane_7"/>
    <property type="match status" value="1"/>
</dbReference>
<dbReference type="InterPro" id="IPR003439">
    <property type="entry name" value="ABC_transporter-like_ATP-bd"/>
</dbReference>
<dbReference type="PROSITE" id="PS50893">
    <property type="entry name" value="ABC_TRANSPORTER_2"/>
    <property type="match status" value="1"/>
</dbReference>
<organism evidence="12 13">
    <name type="scientific">Rhodotorula paludigena</name>
    <dbReference type="NCBI Taxonomy" id="86838"/>
    <lineage>
        <taxon>Eukaryota</taxon>
        <taxon>Fungi</taxon>
        <taxon>Dikarya</taxon>
        <taxon>Basidiomycota</taxon>
        <taxon>Pucciniomycotina</taxon>
        <taxon>Microbotryomycetes</taxon>
        <taxon>Sporidiobolales</taxon>
        <taxon>Sporidiobolaceae</taxon>
        <taxon>Rhodotorula</taxon>
    </lineage>
</organism>
<keyword evidence="13" id="KW-1185">Reference proteome</keyword>
<evidence type="ECO:0000256" key="8">
    <source>
        <dbReference type="SAM" id="MobiDB-lite"/>
    </source>
</evidence>
<keyword evidence="6 9" id="KW-1133">Transmembrane helix</keyword>
<evidence type="ECO:0000256" key="9">
    <source>
        <dbReference type="SAM" id="Phobius"/>
    </source>
</evidence>
<sequence>MLVPLVLPLWAVGALAQSVGACSNYGTALSNGTCQCPPGFSSSSDCTVATCDNPLVPTQDRQLFSTVLSGNASAGCARQCSDGFDGPNCNVCSSDMACSSALADRNGATSSSSSSSGISLTDGLGEPVCSRSAWSWTEGFASCQVVNPTLQSVFSGATTLTIQKTVDPSQALSNAEGPGGTMTAQLWYAPSSGNTTIVEQFFCAADSCVQSNSTGSAAQTEQVDWTCQNLRCTCIPGTEFCGAPGAPLDLTTTINDLSATLSITCDAATGTECAFKQQTLRTLFGANGLALSGCQWGECVLPSTINSLASSLSGSTTSDGGSNDLSGGVIAGLAVLGGFVVALLILLGLGLVNQRRARRRLRAKEGFPAGAGAAGSAASYEGKDEVPPVHPSSPVGVHFSNLSYILPAGPSSWPLSLLSRAPKQDRTILSSLSASIPGGSFCAVLGPSGSGKTSLVDLLAGARKTGYRAGSIELVRGASQYAGGEAGAPLAVVEKEREAVRIGYVDQHDVLSETSTVREAIAFAAEMKLGEVSRAKKRARVFEVMTQLGLVDIADSYIGTVEGTGRWGISGGERRRVSIALELVAHPSILILDEPTSGLDSTSALRILTSLKALTVATPSRSATTVIVTIHQPSSQLWHKFDDVLVLAQGGGQLYWGKADEVSGWWEGKGVRCPDGWNPADFLLDLATSPPPDFLPLRPSIAPRKFSVVTPLEQPLGDSQLPRRRSSAIPTMLLRNDNLHAGVDRTPQATALTQVEALFLREGKNLIRDRTLLLMHNLVLPLVALFVGGMYYQVNESIGGFQSRVGALFFSGCLVAFASLSALSNFSRAKRLFIRERGRAYYHSLAWLATEVVLDIVPLRLIPTILLSVIV</sequence>
<dbReference type="Gene3D" id="3.40.50.300">
    <property type="entry name" value="P-loop containing nucleotide triphosphate hydrolases"/>
    <property type="match status" value="1"/>
</dbReference>
<dbReference type="Pfam" id="PF00005">
    <property type="entry name" value="ABC_tran"/>
    <property type="match status" value="1"/>
</dbReference>
<dbReference type="InterPro" id="IPR043926">
    <property type="entry name" value="ABCG_dom"/>
</dbReference>
<feature type="compositionally biased region" description="Low complexity" evidence="8">
    <location>
        <begin position="370"/>
        <end position="379"/>
    </location>
</feature>
<name>A0AAV5GKX7_9BASI</name>
<feature type="transmembrane region" description="Helical" evidence="9">
    <location>
        <begin position="805"/>
        <end position="824"/>
    </location>
</feature>
<reference evidence="12 13" key="1">
    <citation type="submission" date="2021-12" db="EMBL/GenBank/DDBJ databases">
        <title>High titer production of polyol ester of fatty acids by Rhodotorula paludigena BS15 towards product separation-free biomass refinery.</title>
        <authorList>
            <person name="Mano J."/>
            <person name="Ono H."/>
            <person name="Tanaka T."/>
            <person name="Naito K."/>
            <person name="Sushida H."/>
            <person name="Ike M."/>
            <person name="Tokuyasu K."/>
            <person name="Kitaoka M."/>
        </authorList>
    </citation>
    <scope>NUCLEOTIDE SEQUENCE [LARGE SCALE GENOMIC DNA]</scope>
    <source>
        <strain evidence="12 13">BS15</strain>
    </source>
</reference>
<dbReference type="GO" id="GO:0016887">
    <property type="term" value="F:ATP hydrolysis activity"/>
    <property type="evidence" value="ECO:0007669"/>
    <property type="project" value="InterPro"/>
</dbReference>
<dbReference type="InterPro" id="IPR013525">
    <property type="entry name" value="ABC2_TM"/>
</dbReference>
<protein>
    <recommendedName>
        <fullName evidence="11">ABC transporter domain-containing protein</fullName>
    </recommendedName>
</protein>
<comment type="subcellular location">
    <subcellularLocation>
        <location evidence="1">Membrane</location>
        <topology evidence="1">Multi-pass membrane protein</topology>
    </subcellularLocation>
</comment>
<dbReference type="InterPro" id="IPR027417">
    <property type="entry name" value="P-loop_NTPase"/>
</dbReference>
<keyword evidence="4" id="KW-0547">Nucleotide-binding</keyword>
<evidence type="ECO:0000313" key="13">
    <source>
        <dbReference type="Proteomes" id="UP001342314"/>
    </source>
</evidence>
<feature type="transmembrane region" description="Helical" evidence="9">
    <location>
        <begin position="771"/>
        <end position="793"/>
    </location>
</feature>
<keyword evidence="5" id="KW-0067">ATP-binding</keyword>
<accession>A0AAV5GKX7</accession>
<dbReference type="PANTHER" id="PTHR48041:SF139">
    <property type="entry name" value="PROTEIN SCARLET"/>
    <property type="match status" value="1"/>
</dbReference>
<proteinExistence type="predicted"/>
<evidence type="ECO:0000256" key="2">
    <source>
        <dbReference type="ARBA" id="ARBA00022448"/>
    </source>
</evidence>
<dbReference type="PANTHER" id="PTHR48041">
    <property type="entry name" value="ABC TRANSPORTER G FAMILY MEMBER 28"/>
    <property type="match status" value="1"/>
</dbReference>
<evidence type="ECO:0000256" key="1">
    <source>
        <dbReference type="ARBA" id="ARBA00004141"/>
    </source>
</evidence>
<dbReference type="PROSITE" id="PS00211">
    <property type="entry name" value="ABC_TRANSPORTER_1"/>
    <property type="match status" value="1"/>
</dbReference>
<keyword evidence="3 9" id="KW-0812">Transmembrane</keyword>
<evidence type="ECO:0000256" key="5">
    <source>
        <dbReference type="ARBA" id="ARBA00022840"/>
    </source>
</evidence>
<dbReference type="Proteomes" id="UP001342314">
    <property type="component" value="Unassembled WGS sequence"/>
</dbReference>
<comment type="caution">
    <text evidence="12">The sequence shown here is derived from an EMBL/GenBank/DDBJ whole genome shotgun (WGS) entry which is preliminary data.</text>
</comment>
<dbReference type="AlphaFoldDB" id="A0AAV5GKX7"/>
<keyword evidence="10" id="KW-0732">Signal</keyword>
<dbReference type="SUPFAM" id="SSF52540">
    <property type="entry name" value="P-loop containing nucleoside triphosphate hydrolases"/>
    <property type="match status" value="1"/>
</dbReference>
<evidence type="ECO:0000256" key="4">
    <source>
        <dbReference type="ARBA" id="ARBA00022741"/>
    </source>
</evidence>
<feature type="region of interest" description="Disordered" evidence="8">
    <location>
        <begin position="368"/>
        <end position="389"/>
    </location>
</feature>
<evidence type="ECO:0000259" key="11">
    <source>
        <dbReference type="PROSITE" id="PS50893"/>
    </source>
</evidence>
<evidence type="ECO:0000256" key="6">
    <source>
        <dbReference type="ARBA" id="ARBA00022989"/>
    </source>
</evidence>
<keyword evidence="7 9" id="KW-0472">Membrane</keyword>
<gene>
    <name evidence="12" type="ORF">Rhopal_006322-T1</name>
</gene>
<feature type="transmembrane region" description="Helical" evidence="9">
    <location>
        <begin position="329"/>
        <end position="352"/>
    </location>
</feature>
<keyword evidence="2" id="KW-0813">Transport</keyword>
<dbReference type="GO" id="GO:0140359">
    <property type="term" value="F:ABC-type transporter activity"/>
    <property type="evidence" value="ECO:0007669"/>
    <property type="project" value="InterPro"/>
</dbReference>
<evidence type="ECO:0000256" key="10">
    <source>
        <dbReference type="SAM" id="SignalP"/>
    </source>
</evidence>
<evidence type="ECO:0000256" key="3">
    <source>
        <dbReference type="ARBA" id="ARBA00022692"/>
    </source>
</evidence>
<evidence type="ECO:0000313" key="12">
    <source>
        <dbReference type="EMBL" id="GJN93275.1"/>
    </source>
</evidence>
<feature type="signal peptide" evidence="10">
    <location>
        <begin position="1"/>
        <end position="16"/>
    </location>
</feature>